<evidence type="ECO:0000313" key="10">
    <source>
        <dbReference type="Proteomes" id="UP000436088"/>
    </source>
</evidence>
<evidence type="ECO:0000259" key="7">
    <source>
        <dbReference type="Pfam" id="PF05699"/>
    </source>
</evidence>
<dbReference type="AlphaFoldDB" id="A0A6A3AJA5"/>
<name>A0A6A3AJA5_HIBSY</name>
<protein>
    <recommendedName>
        <fullName evidence="11">BED-type domain-containing protein</fullName>
    </recommendedName>
</protein>
<dbReference type="InterPro" id="IPR012337">
    <property type="entry name" value="RNaseH-like_sf"/>
</dbReference>
<feature type="domain" description="Reverse transcriptase Ty1/copia-type" evidence="8">
    <location>
        <begin position="334"/>
        <end position="387"/>
    </location>
</feature>
<accession>A0A6A3AJA5</accession>
<dbReference type="GO" id="GO:0008270">
    <property type="term" value="F:zinc ion binding"/>
    <property type="evidence" value="ECO:0007669"/>
    <property type="project" value="UniProtKB-KW"/>
</dbReference>
<evidence type="ECO:0000256" key="6">
    <source>
        <dbReference type="SAM" id="MobiDB-lite"/>
    </source>
</evidence>
<reference evidence="9" key="1">
    <citation type="submission" date="2019-09" db="EMBL/GenBank/DDBJ databases">
        <title>Draft genome information of white flower Hibiscus syriacus.</title>
        <authorList>
            <person name="Kim Y.-M."/>
        </authorList>
    </citation>
    <scope>NUCLEOTIDE SEQUENCE [LARGE SCALE GENOMIC DNA]</scope>
    <source>
        <strain evidence="9">YM2019G1</strain>
    </source>
</reference>
<organism evidence="9 10">
    <name type="scientific">Hibiscus syriacus</name>
    <name type="common">Rose of Sharon</name>
    <dbReference type="NCBI Taxonomy" id="106335"/>
    <lineage>
        <taxon>Eukaryota</taxon>
        <taxon>Viridiplantae</taxon>
        <taxon>Streptophyta</taxon>
        <taxon>Embryophyta</taxon>
        <taxon>Tracheophyta</taxon>
        <taxon>Spermatophyta</taxon>
        <taxon>Magnoliopsida</taxon>
        <taxon>eudicotyledons</taxon>
        <taxon>Gunneridae</taxon>
        <taxon>Pentapetalae</taxon>
        <taxon>rosids</taxon>
        <taxon>malvids</taxon>
        <taxon>Malvales</taxon>
        <taxon>Malvaceae</taxon>
        <taxon>Malvoideae</taxon>
        <taxon>Hibiscus</taxon>
    </lineage>
</organism>
<evidence type="ECO:0000256" key="1">
    <source>
        <dbReference type="ARBA" id="ARBA00004123"/>
    </source>
</evidence>
<dbReference type="EMBL" id="VEPZ02000992">
    <property type="protein sequence ID" value="KAE8704610.1"/>
    <property type="molecule type" value="Genomic_DNA"/>
</dbReference>
<evidence type="ECO:0000256" key="4">
    <source>
        <dbReference type="ARBA" id="ARBA00022833"/>
    </source>
</evidence>
<comment type="caution">
    <text evidence="9">The sequence shown here is derived from an EMBL/GenBank/DDBJ whole genome shotgun (WGS) entry which is preliminary data.</text>
</comment>
<dbReference type="Pfam" id="PF05699">
    <property type="entry name" value="Dimer_Tnp_hAT"/>
    <property type="match status" value="1"/>
</dbReference>
<dbReference type="InterPro" id="IPR008906">
    <property type="entry name" value="HATC_C_dom"/>
</dbReference>
<dbReference type="PANTHER" id="PTHR46481:SF10">
    <property type="entry name" value="ZINC FINGER BED DOMAIN-CONTAINING PROTEIN 39"/>
    <property type="match status" value="1"/>
</dbReference>
<dbReference type="GO" id="GO:0005634">
    <property type="term" value="C:nucleus"/>
    <property type="evidence" value="ECO:0007669"/>
    <property type="project" value="UniProtKB-SubCell"/>
</dbReference>
<keyword evidence="4" id="KW-0862">Zinc</keyword>
<dbReference type="SUPFAM" id="SSF53098">
    <property type="entry name" value="Ribonuclease H-like"/>
    <property type="match status" value="1"/>
</dbReference>
<evidence type="ECO:0000256" key="2">
    <source>
        <dbReference type="ARBA" id="ARBA00022723"/>
    </source>
</evidence>
<feature type="compositionally biased region" description="Polar residues" evidence="6">
    <location>
        <begin position="1"/>
        <end position="26"/>
    </location>
</feature>
<keyword evidence="10" id="KW-1185">Reference proteome</keyword>
<dbReference type="InterPro" id="IPR052035">
    <property type="entry name" value="ZnF_BED_domain_contain"/>
</dbReference>
<evidence type="ECO:0000256" key="3">
    <source>
        <dbReference type="ARBA" id="ARBA00022771"/>
    </source>
</evidence>
<gene>
    <name evidence="9" type="ORF">F3Y22_tig00110450pilonHSYRG00968</name>
</gene>
<dbReference type="PANTHER" id="PTHR46481">
    <property type="entry name" value="ZINC FINGER BED DOMAIN-CONTAINING PROTEIN 4"/>
    <property type="match status" value="1"/>
</dbReference>
<dbReference type="Pfam" id="PF07727">
    <property type="entry name" value="RVT_2"/>
    <property type="match status" value="1"/>
</dbReference>
<feature type="domain" description="HAT C-terminal dimerisation" evidence="7">
    <location>
        <begin position="176"/>
        <end position="259"/>
    </location>
</feature>
<dbReference type="GO" id="GO:0046983">
    <property type="term" value="F:protein dimerization activity"/>
    <property type="evidence" value="ECO:0007669"/>
    <property type="project" value="InterPro"/>
</dbReference>
<dbReference type="Proteomes" id="UP000436088">
    <property type="component" value="Unassembled WGS sequence"/>
</dbReference>
<evidence type="ECO:0000313" key="9">
    <source>
        <dbReference type="EMBL" id="KAE8704610.1"/>
    </source>
</evidence>
<sequence length="625" mass="71118">MSDSPLESTEFESSTNTPTMESTQNPDVFITTDNEEVDAAATASVEHVDATNNEEPTPFTKRKRKKTSGVWEHFRMVKLHDGTDLCECSHCGEKFKKMKYGTTTPLHRHIGDCPKLKVVNRGQLSLKVQPGKSDSLSMVRNWKYDNAKMREVISHMIMVHELPFNFVEYGLFNVSELNTYLEEGVLIGEPGVYFDALGWWKENNLKFNNLSKMATNILAIPVTIVASESAFSAGGRVIDPHRSSLGTKMADMLVCGADWYRQYYGLEKNKNEGIIKENDVRHDVGEPSSKEKMKDKETHDVLENPTIEEREVSYPREYNYVKDGEIIGDPSKGSEFEMNMMRELSFFLGLQIKQRKDGIFINQAKYIKDMLKKFGLENRKPHATPMSSSTKLDKDEGAVKRIYRYLKDTPSLGLWYPRDSSFSLHAFSDANYGGCKIDRKITSGAPVHSLNVHRFTLLCIDSLCCASMHTLGFRKFDKLFHLKLIVYHQLVRIFYSNAVRSIKKTSGASSSRAPPAPAAGDDPEHQELFQDIDDHVLEDESARQENPMPPYFSSLMETLDMRFALLESHLISMGTQQLENQREIRANCKAMNNRFNVVDDRLDALTRDVTNIWANLSSPNLPMHD</sequence>
<proteinExistence type="predicted"/>
<keyword evidence="2" id="KW-0479">Metal-binding</keyword>
<dbReference type="InterPro" id="IPR013103">
    <property type="entry name" value="RVT_2"/>
</dbReference>
<feature type="region of interest" description="Disordered" evidence="6">
    <location>
        <begin position="1"/>
        <end position="64"/>
    </location>
</feature>
<evidence type="ECO:0000259" key="8">
    <source>
        <dbReference type="Pfam" id="PF07727"/>
    </source>
</evidence>
<comment type="subcellular location">
    <subcellularLocation>
        <location evidence="1">Nucleus</location>
    </subcellularLocation>
</comment>
<evidence type="ECO:0008006" key="11">
    <source>
        <dbReference type="Google" id="ProtNLM"/>
    </source>
</evidence>
<evidence type="ECO:0000256" key="5">
    <source>
        <dbReference type="ARBA" id="ARBA00023242"/>
    </source>
</evidence>
<keyword evidence="5" id="KW-0539">Nucleus</keyword>
<keyword evidence="3" id="KW-0863">Zinc-finger</keyword>